<evidence type="ECO:0008006" key="4">
    <source>
        <dbReference type="Google" id="ProtNLM"/>
    </source>
</evidence>
<reference evidence="2 3" key="1">
    <citation type="submission" date="2020-08" db="EMBL/GenBank/DDBJ databases">
        <title>Genomic Encyclopedia of Type Strains, Phase IV (KMG-V): Genome sequencing to study the core and pangenomes of soil and plant-associated prokaryotes.</title>
        <authorList>
            <person name="Whitman W."/>
        </authorList>
    </citation>
    <scope>NUCLEOTIDE SEQUENCE [LARGE SCALE GENOMIC DNA]</scope>
    <source>
        <strain evidence="2 3">34/80</strain>
    </source>
</reference>
<organism evidence="2 3">
    <name type="scientific">Variovorax guangxiensis</name>
    <dbReference type="NCBI Taxonomy" id="1775474"/>
    <lineage>
        <taxon>Bacteria</taxon>
        <taxon>Pseudomonadati</taxon>
        <taxon>Pseudomonadota</taxon>
        <taxon>Betaproteobacteria</taxon>
        <taxon>Burkholderiales</taxon>
        <taxon>Comamonadaceae</taxon>
        <taxon>Variovorax</taxon>
    </lineage>
</organism>
<evidence type="ECO:0000256" key="1">
    <source>
        <dbReference type="SAM" id="SignalP"/>
    </source>
</evidence>
<dbReference type="Gene3D" id="3.60.21.10">
    <property type="match status" value="1"/>
</dbReference>
<dbReference type="SUPFAM" id="SSF49899">
    <property type="entry name" value="Concanavalin A-like lectins/glucanases"/>
    <property type="match status" value="1"/>
</dbReference>
<protein>
    <recommendedName>
        <fullName evidence="4">Cell wall protein</fullName>
    </recommendedName>
</protein>
<accession>A0A840FHQ1</accession>
<dbReference type="RefSeq" id="WP_260319283.1">
    <property type="nucleotide sequence ID" value="NZ_JACIFZ010000002.1"/>
</dbReference>
<comment type="caution">
    <text evidence="2">The sequence shown here is derived from an EMBL/GenBank/DDBJ whole genome shotgun (WGS) entry which is preliminary data.</text>
</comment>
<dbReference type="SUPFAM" id="SSF56300">
    <property type="entry name" value="Metallo-dependent phosphatases"/>
    <property type="match status" value="1"/>
</dbReference>
<dbReference type="InterPro" id="IPR013320">
    <property type="entry name" value="ConA-like_dom_sf"/>
</dbReference>
<dbReference type="PANTHER" id="PTHR43143:SF5">
    <property type="entry name" value="SECRETED PROTEIN"/>
    <property type="match status" value="1"/>
</dbReference>
<dbReference type="AlphaFoldDB" id="A0A840FHQ1"/>
<dbReference type="PANTHER" id="PTHR43143">
    <property type="entry name" value="METALLOPHOSPHOESTERASE, CALCINEURIN SUPERFAMILY"/>
    <property type="match status" value="1"/>
</dbReference>
<evidence type="ECO:0000313" key="3">
    <source>
        <dbReference type="Proteomes" id="UP000524450"/>
    </source>
</evidence>
<dbReference type="InterPro" id="IPR029052">
    <property type="entry name" value="Metallo-depent_PP-like"/>
</dbReference>
<name>A0A840FHQ1_9BURK</name>
<sequence length="736" mass="79433">MLKLMLAGSVTGLAVALPGCGGGSGAGAGAFPVAGTNGPSTAGSPTGAPPPASQGVTAQKISSFTISVLPDTQFYPRYASEKMGELYQKLYSGIDPKYDNPFKTQTQWIAQNARLLKMPFTMHLGDIVDQSWYYTSEGSSPWSASTDLVGNGQIGNGQVTKEWELASQAMQVLEAARCPYSICAGNHDVGAIDSDMQWGPDWGVGVTGFANNDGYQDGGSHRVGLFEPYLQVFPTERAKRQATFGGRHSSGFHEYHVFEAEGNRFLVLSMSWRASDDAIGWANQVIQANKTTPVILVNHQLVGIGSDGKTAADTAYSNYMWDKLIKDNDQIFMAVSGHYHGSCTSTKKNSRGNDVHLMVVDYQMAYMGGNGLMRMFEFDLTNRKIIASSFSPWVPLKPAATLNEFDAAWLSDSNQSFALDMDFVKRFASFNPDFSVPDGSSDSNLTDVAKKLILTNYSQPPQKAAALPSGPDDYPKVDNTLAHWRFFNAAAAEGDLFPYQPGQQIQDVSPGGKNPVSVNTWAGQSGDLVWSKSHHPLSAAPGSLRFLNATKTRFSYFTTDANSALNVETFAKGYTIEAFVYIDAGFDATKNGWMGILYRLGARSNLPGFASDDGDCALMFAFSNLMEFQWEVAPVNQATNLTCWSGGVSAGQWLHVAIVNDPAASYATTMYVEGAPVLRNNTNMQGIQYVAPTQQLAIGCGQWAGNMSTGFLGSIGEIRIVGVPLTSDKWLTARAS</sequence>
<feature type="signal peptide" evidence="1">
    <location>
        <begin position="1"/>
        <end position="16"/>
    </location>
</feature>
<dbReference type="Gene3D" id="2.60.120.200">
    <property type="match status" value="1"/>
</dbReference>
<gene>
    <name evidence="2" type="ORF">GGD71_002836</name>
</gene>
<dbReference type="InterPro" id="IPR051918">
    <property type="entry name" value="STPP_CPPED1"/>
</dbReference>
<evidence type="ECO:0000313" key="2">
    <source>
        <dbReference type="EMBL" id="MBB4222076.1"/>
    </source>
</evidence>
<dbReference type="Proteomes" id="UP000524450">
    <property type="component" value="Unassembled WGS sequence"/>
</dbReference>
<proteinExistence type="predicted"/>
<keyword evidence="1" id="KW-0732">Signal</keyword>
<feature type="chain" id="PRO_5032340647" description="Cell wall protein" evidence="1">
    <location>
        <begin position="17"/>
        <end position="736"/>
    </location>
</feature>
<dbReference type="Pfam" id="PF13385">
    <property type="entry name" value="Laminin_G_3"/>
    <property type="match status" value="1"/>
</dbReference>
<dbReference type="EMBL" id="JACIFZ010000002">
    <property type="protein sequence ID" value="MBB4222076.1"/>
    <property type="molecule type" value="Genomic_DNA"/>
</dbReference>